<feature type="domain" description="Peptidoglycan binding-like" evidence="2">
    <location>
        <begin position="57"/>
        <end position="110"/>
    </location>
</feature>
<dbReference type="SUPFAM" id="SSF47090">
    <property type="entry name" value="PGBD-like"/>
    <property type="match status" value="1"/>
</dbReference>
<accession>A0ABY6R0H7</accession>
<feature type="chain" id="PRO_5045661810" evidence="1">
    <location>
        <begin position="32"/>
        <end position="120"/>
    </location>
</feature>
<evidence type="ECO:0000256" key="1">
    <source>
        <dbReference type="SAM" id="SignalP"/>
    </source>
</evidence>
<evidence type="ECO:0000313" key="3">
    <source>
        <dbReference type="EMBL" id="UZX22479.1"/>
    </source>
</evidence>
<sequence>MRRPLAALGTTALVITSSLGLTLGTAGAAHASREYCQAMFGSYEPLLYQGITGYNLEVQELQCKLNSWKPSLALVEDGKFGPATRDAVVRFQAFAGLEQDGVVGWYTWSSLDRWCNYLQT</sequence>
<evidence type="ECO:0000259" key="2">
    <source>
        <dbReference type="Pfam" id="PF01471"/>
    </source>
</evidence>
<dbReference type="Gene3D" id="1.10.101.10">
    <property type="entry name" value="PGBD-like superfamily/PGBD"/>
    <property type="match status" value="1"/>
</dbReference>
<gene>
    <name evidence="3" type="ORF">LDH80_17825</name>
</gene>
<evidence type="ECO:0000313" key="4">
    <source>
        <dbReference type="Proteomes" id="UP001164506"/>
    </source>
</evidence>
<dbReference type="EMBL" id="CP084204">
    <property type="protein sequence ID" value="UZX22479.1"/>
    <property type="molecule type" value="Genomic_DNA"/>
</dbReference>
<dbReference type="InterPro" id="IPR036366">
    <property type="entry name" value="PGBDSf"/>
</dbReference>
<keyword evidence="4" id="KW-1185">Reference proteome</keyword>
<keyword evidence="1" id="KW-0732">Signal</keyword>
<dbReference type="InterPro" id="IPR002477">
    <property type="entry name" value="Peptidoglycan-bd-like"/>
</dbReference>
<dbReference type="GeneID" id="95601335"/>
<dbReference type="RefSeq" id="WP_189800568.1">
    <property type="nucleotide sequence ID" value="NZ_BMRZ01000001.1"/>
</dbReference>
<reference evidence="3" key="1">
    <citation type="submission" date="2021-09" db="EMBL/GenBank/DDBJ databases">
        <title>Complete genome sequence and metabolic characterization of Streptomyces tanashiensis DSM 731 the producer of antibacterial Kalafungin and diverse secondary metabolites.</title>
        <authorList>
            <person name="Abbasi M.N."/>
            <person name="Anwar M.N."/>
            <person name="Alam K."/>
            <person name="Shoaib M."/>
            <person name="Lin Z."/>
            <person name="Hayat M."/>
            <person name="Ali M.I."/>
            <person name="Malik H.M.T."/>
            <person name="Ahmed I."/>
            <person name="Li A."/>
            <person name="Hailong Wang H."/>
            <person name="Zhang Y."/>
        </authorList>
    </citation>
    <scope>NUCLEOTIDE SEQUENCE</scope>
    <source>
        <strain evidence="3">Kala</strain>
    </source>
</reference>
<dbReference type="InterPro" id="IPR036365">
    <property type="entry name" value="PGBD-like_sf"/>
</dbReference>
<feature type="signal peptide" evidence="1">
    <location>
        <begin position="1"/>
        <end position="31"/>
    </location>
</feature>
<organism evidence="3 4">
    <name type="scientific">Streptomyces tanashiensis</name>
    <dbReference type="NCBI Taxonomy" id="67367"/>
    <lineage>
        <taxon>Bacteria</taxon>
        <taxon>Bacillati</taxon>
        <taxon>Actinomycetota</taxon>
        <taxon>Actinomycetes</taxon>
        <taxon>Kitasatosporales</taxon>
        <taxon>Streptomycetaceae</taxon>
        <taxon>Streptomyces</taxon>
    </lineage>
</organism>
<name>A0ABY6R0H7_9ACTN</name>
<proteinExistence type="predicted"/>
<dbReference type="Proteomes" id="UP001164506">
    <property type="component" value="Chromosome"/>
</dbReference>
<dbReference type="Pfam" id="PF01471">
    <property type="entry name" value="PG_binding_1"/>
    <property type="match status" value="1"/>
</dbReference>
<protein>
    <submittedName>
        <fullName evidence="3">Peptidoglycan-binding protein</fullName>
    </submittedName>
</protein>